<protein>
    <submittedName>
        <fullName evidence="2">Uncharacterized protein</fullName>
    </submittedName>
</protein>
<feature type="region of interest" description="Disordered" evidence="1">
    <location>
        <begin position="90"/>
        <end position="114"/>
    </location>
</feature>
<keyword evidence="3" id="KW-1185">Reference proteome</keyword>
<evidence type="ECO:0000313" key="2">
    <source>
        <dbReference type="EMBL" id="QQP36874.1"/>
    </source>
</evidence>
<dbReference type="AlphaFoldDB" id="A0A7T8GS99"/>
<name>A0A7T8GS99_CALRO</name>
<evidence type="ECO:0000256" key="1">
    <source>
        <dbReference type="SAM" id="MobiDB-lite"/>
    </source>
</evidence>
<evidence type="ECO:0000313" key="3">
    <source>
        <dbReference type="Proteomes" id="UP000595437"/>
    </source>
</evidence>
<feature type="non-terminal residue" evidence="2">
    <location>
        <position position="114"/>
    </location>
</feature>
<dbReference type="EMBL" id="CP045905">
    <property type="protein sequence ID" value="QQP36874.1"/>
    <property type="molecule type" value="Genomic_DNA"/>
</dbReference>
<feature type="region of interest" description="Disordered" evidence="1">
    <location>
        <begin position="1"/>
        <end position="20"/>
    </location>
</feature>
<accession>A0A7T8GS99</accession>
<sequence>MCSRHHGSNHEKKNQYQSQSLRVTVSFDKTTTTILINHYPLKLNLAPFRTSRQFSTMTASGDDGAVAVGLIDALQKWADALETQISLTHGESRTAKRKSASFRGRTFGETASSL</sequence>
<dbReference type="Proteomes" id="UP000595437">
    <property type="component" value="Chromosome 16"/>
</dbReference>
<reference evidence="3" key="1">
    <citation type="submission" date="2021-01" db="EMBL/GenBank/DDBJ databases">
        <title>Caligus Genome Assembly.</title>
        <authorList>
            <person name="Gallardo-Escarate C."/>
        </authorList>
    </citation>
    <scope>NUCLEOTIDE SEQUENCE [LARGE SCALE GENOMIC DNA]</scope>
</reference>
<gene>
    <name evidence="2" type="ORF">FKW44_022107</name>
</gene>
<organism evidence="2 3">
    <name type="scientific">Caligus rogercresseyi</name>
    <name type="common">Sea louse</name>
    <dbReference type="NCBI Taxonomy" id="217165"/>
    <lineage>
        <taxon>Eukaryota</taxon>
        <taxon>Metazoa</taxon>
        <taxon>Ecdysozoa</taxon>
        <taxon>Arthropoda</taxon>
        <taxon>Crustacea</taxon>
        <taxon>Multicrustacea</taxon>
        <taxon>Hexanauplia</taxon>
        <taxon>Copepoda</taxon>
        <taxon>Siphonostomatoida</taxon>
        <taxon>Caligidae</taxon>
        <taxon>Caligus</taxon>
    </lineage>
</organism>
<proteinExistence type="predicted"/>